<gene>
    <name evidence="8" type="ORF">EDE15_4624</name>
</gene>
<evidence type="ECO:0000256" key="1">
    <source>
        <dbReference type="ARBA" id="ARBA00009986"/>
    </source>
</evidence>
<dbReference type="CDD" id="cd07138">
    <property type="entry name" value="ALDH_CddD_SSP0762"/>
    <property type="match status" value="1"/>
</dbReference>
<dbReference type="Proteomes" id="UP000269669">
    <property type="component" value="Unassembled WGS sequence"/>
</dbReference>
<dbReference type="PANTHER" id="PTHR42804:SF1">
    <property type="entry name" value="ALDEHYDE DEHYDROGENASE-RELATED"/>
    <property type="match status" value="1"/>
</dbReference>
<dbReference type="InterPro" id="IPR016162">
    <property type="entry name" value="Ald_DH_N"/>
</dbReference>
<keyword evidence="2 6" id="KW-0560">Oxidoreductase</keyword>
<evidence type="ECO:0000259" key="7">
    <source>
        <dbReference type="Pfam" id="PF00171"/>
    </source>
</evidence>
<proteinExistence type="inferred from homology"/>
<dbReference type="InterPro" id="IPR016163">
    <property type="entry name" value="Ald_DH_C"/>
</dbReference>
<sequence length="471" mass="50231">MKTITTHYIDGSFVESHGREVMDIIKPTNGQSIGRVTLADEEDTRLAIAAANRAFVSFGKSTKEERSKILSRLHEAASARVDDLTAAMVEEYGGVVQFAGLIVQSGINAFLAAEQALKDLPLTRTWGKTTVTLEPVGVAGLITAWNANALFICLKLASAVAAGCTVVLKPSELSSIQTQVLVEALHEADLPKGLLNVVTGLGNVVGAELVRNPNVAKISFTGSVGVGEAIMRDGAATMKRVTLELGGKSPTILLDDAVFDQAISSALVLAFMNSGQACAAGTRLLVPKSRFDEARRGIHEAMRNITAGDPADPKTVVGPMVSQKQYERVQAYIRKGIEEGAEVLVGGEGHPEGLEAGYFVKPTVFVNVTNDMAIAQEEIFGPVLSVIAYDSEDDAIRIANDSKYGLHAAVLGTDLQRARRVASQIRAGRVVINNMTDDPQAPWGGFKYSGTGREYGQYGIEAYLETRAILE</sequence>
<comment type="catalytic activity">
    <reaction evidence="4">
        <text>an aldehyde + NAD(+) + H2O = a carboxylate + NADH + 2 H(+)</text>
        <dbReference type="Rhea" id="RHEA:16185"/>
        <dbReference type="ChEBI" id="CHEBI:15377"/>
        <dbReference type="ChEBI" id="CHEBI:15378"/>
        <dbReference type="ChEBI" id="CHEBI:17478"/>
        <dbReference type="ChEBI" id="CHEBI:29067"/>
        <dbReference type="ChEBI" id="CHEBI:57540"/>
        <dbReference type="ChEBI" id="CHEBI:57945"/>
        <dbReference type="EC" id="1.2.1.3"/>
    </reaction>
</comment>
<dbReference type="EMBL" id="RSDW01000001">
    <property type="protein sequence ID" value="RSL19011.1"/>
    <property type="molecule type" value="Genomic_DNA"/>
</dbReference>
<dbReference type="OrthoDB" id="20170at2"/>
<evidence type="ECO:0000313" key="9">
    <source>
        <dbReference type="Proteomes" id="UP000269669"/>
    </source>
</evidence>
<dbReference type="Gene3D" id="3.40.605.10">
    <property type="entry name" value="Aldehyde Dehydrogenase, Chain A, domain 1"/>
    <property type="match status" value="1"/>
</dbReference>
<dbReference type="PANTHER" id="PTHR42804">
    <property type="entry name" value="ALDEHYDE DEHYDROGENASE"/>
    <property type="match status" value="1"/>
</dbReference>
<dbReference type="GO" id="GO:0004029">
    <property type="term" value="F:aldehyde dehydrogenase (NAD+) activity"/>
    <property type="evidence" value="ECO:0007669"/>
    <property type="project" value="UniProtKB-EC"/>
</dbReference>
<feature type="active site" evidence="5">
    <location>
        <position position="244"/>
    </location>
</feature>
<dbReference type="AlphaFoldDB" id="A0A428MQ45"/>
<feature type="domain" description="Aldehyde dehydrogenase" evidence="7">
    <location>
        <begin position="13"/>
        <end position="468"/>
    </location>
</feature>
<evidence type="ECO:0000256" key="5">
    <source>
        <dbReference type="PROSITE-ProRule" id="PRU10007"/>
    </source>
</evidence>
<dbReference type="InterPro" id="IPR015590">
    <property type="entry name" value="Aldehyde_DH_dom"/>
</dbReference>
<dbReference type="FunFam" id="3.40.309.10:FF:000012">
    <property type="entry name" value="Betaine aldehyde dehydrogenase"/>
    <property type="match status" value="1"/>
</dbReference>
<accession>A0A428MQ45</accession>
<evidence type="ECO:0000256" key="3">
    <source>
        <dbReference type="ARBA" id="ARBA00024226"/>
    </source>
</evidence>
<dbReference type="InterPro" id="IPR016160">
    <property type="entry name" value="Ald_DH_CS_CYS"/>
</dbReference>
<dbReference type="PROSITE" id="PS00687">
    <property type="entry name" value="ALDEHYDE_DEHYDR_GLU"/>
    <property type="match status" value="1"/>
</dbReference>
<dbReference type="Gene3D" id="3.40.309.10">
    <property type="entry name" value="Aldehyde Dehydrogenase, Chain A, domain 2"/>
    <property type="match status" value="1"/>
</dbReference>
<keyword evidence="9" id="KW-1185">Reference proteome</keyword>
<protein>
    <recommendedName>
        <fullName evidence="3">aldehyde dehydrogenase (NAD(+))</fullName>
        <ecNumber evidence="3">1.2.1.3</ecNumber>
    </recommendedName>
</protein>
<dbReference type="RefSeq" id="WP_125487282.1">
    <property type="nucleotide sequence ID" value="NZ_RSDW01000001.1"/>
</dbReference>
<organism evidence="8 9">
    <name type="scientific">Edaphobacter aggregans</name>
    <dbReference type="NCBI Taxonomy" id="570835"/>
    <lineage>
        <taxon>Bacteria</taxon>
        <taxon>Pseudomonadati</taxon>
        <taxon>Acidobacteriota</taxon>
        <taxon>Terriglobia</taxon>
        <taxon>Terriglobales</taxon>
        <taxon>Acidobacteriaceae</taxon>
        <taxon>Edaphobacter</taxon>
    </lineage>
</organism>
<dbReference type="InterPro" id="IPR016161">
    <property type="entry name" value="Ald_DH/histidinol_DH"/>
</dbReference>
<dbReference type="Pfam" id="PF00171">
    <property type="entry name" value="Aldedh"/>
    <property type="match status" value="1"/>
</dbReference>
<name>A0A428MQ45_9BACT</name>
<evidence type="ECO:0000256" key="4">
    <source>
        <dbReference type="ARBA" id="ARBA00049194"/>
    </source>
</evidence>
<reference evidence="8 9" key="1">
    <citation type="submission" date="2018-12" db="EMBL/GenBank/DDBJ databases">
        <title>Sequencing of bacterial isolates from soil warming experiment in Harvard Forest, Massachusetts, USA.</title>
        <authorList>
            <person name="Deangelis K."/>
        </authorList>
    </citation>
    <scope>NUCLEOTIDE SEQUENCE [LARGE SCALE GENOMIC DNA]</scope>
    <source>
        <strain evidence="8 9">EB153</strain>
    </source>
</reference>
<dbReference type="FunFam" id="3.40.605.10:FF:000007">
    <property type="entry name" value="NAD/NADP-dependent betaine aldehyde dehydrogenase"/>
    <property type="match status" value="1"/>
</dbReference>
<dbReference type="InterPro" id="IPR029510">
    <property type="entry name" value="Ald_DH_CS_GLU"/>
</dbReference>
<evidence type="ECO:0000313" key="8">
    <source>
        <dbReference type="EMBL" id="RSL19011.1"/>
    </source>
</evidence>
<dbReference type="SUPFAM" id="SSF53720">
    <property type="entry name" value="ALDH-like"/>
    <property type="match status" value="1"/>
</dbReference>
<evidence type="ECO:0000256" key="6">
    <source>
        <dbReference type="RuleBase" id="RU003345"/>
    </source>
</evidence>
<evidence type="ECO:0000256" key="2">
    <source>
        <dbReference type="ARBA" id="ARBA00023002"/>
    </source>
</evidence>
<dbReference type="EC" id="1.2.1.3" evidence="3"/>
<comment type="caution">
    <text evidence="8">The sequence shown here is derived from an EMBL/GenBank/DDBJ whole genome shotgun (WGS) entry which is preliminary data.</text>
</comment>
<dbReference type="PROSITE" id="PS00070">
    <property type="entry name" value="ALDEHYDE_DEHYDR_CYS"/>
    <property type="match status" value="1"/>
</dbReference>
<comment type="similarity">
    <text evidence="1 6">Belongs to the aldehyde dehydrogenase family.</text>
</comment>